<dbReference type="SFLD" id="SFLDG01020">
    <property type="entry name" value="Terpene_Cyclase_Like_2"/>
    <property type="match status" value="1"/>
</dbReference>
<dbReference type="PANTHER" id="PTHR35201">
    <property type="entry name" value="TERPENE SYNTHASE"/>
    <property type="match status" value="1"/>
</dbReference>
<dbReference type="PANTHER" id="PTHR35201:SF4">
    <property type="entry name" value="BETA-PINACENE SYNTHASE-RELATED"/>
    <property type="match status" value="1"/>
</dbReference>
<keyword evidence="1" id="KW-0479">Metal-binding</keyword>
<dbReference type="Proteomes" id="UP000241964">
    <property type="component" value="Unassembled WGS sequence"/>
</dbReference>
<dbReference type="GO" id="GO:0046872">
    <property type="term" value="F:metal ion binding"/>
    <property type="evidence" value="ECO:0007669"/>
    <property type="project" value="UniProtKB-KW"/>
</dbReference>
<sequence length="337" mass="39174">MTTNEEEFYGQFKNMPRPSYPFPNLISPYAQQMREIYWNWIDIDYAFHSENARQKHKSHLLTDIAARGLPLLKTLDELFPIASFAANGAMMDDYFDHCSYEQMCAVRERIMALLTGEDSKEPADHGIFRQFYLLRSRAIQCGMPQRLFDKFLTSVGNLLTGYQDEKRYMSTNTIPTWPVYLVLREDTSGGLPFCKYVAMQKDFRNLPDTVLEHTHILRLHTLAALMIGIHNDIVSLPKEMKREGDVINIVKVLQKGHGLSWKDAYAMAMDYHDKLLKEFLILHENLPNFGQWQHLAYDYVHAIGIMIQGVYAWHTNDTARYVPGGYVEPEYQNAKMK</sequence>
<evidence type="ECO:0000256" key="1">
    <source>
        <dbReference type="RuleBase" id="RU366034"/>
    </source>
</evidence>
<evidence type="ECO:0000313" key="3">
    <source>
        <dbReference type="Proteomes" id="UP000241964"/>
    </source>
</evidence>
<keyword evidence="1" id="KW-0456">Lyase</keyword>
<comment type="cofactor">
    <cofactor evidence="1">
        <name>Mg(2+)</name>
        <dbReference type="ChEBI" id="CHEBI:18420"/>
    </cofactor>
</comment>
<name>A0A2P8FI99_9BACT</name>
<keyword evidence="1" id="KW-0460">Magnesium</keyword>
<dbReference type="Gene3D" id="1.10.600.10">
    <property type="entry name" value="Farnesyl Diphosphate Synthase"/>
    <property type="match status" value="1"/>
</dbReference>
<dbReference type="SFLD" id="SFLDS00005">
    <property type="entry name" value="Isoprenoid_Synthase_Type_I"/>
    <property type="match status" value="1"/>
</dbReference>
<dbReference type="InterPro" id="IPR034686">
    <property type="entry name" value="Terpene_cyclase-like_2"/>
</dbReference>
<protein>
    <recommendedName>
        <fullName evidence="1">Terpene synthase</fullName>
        <ecNumber evidence="1">4.2.3.-</ecNumber>
    </recommendedName>
</protein>
<dbReference type="SUPFAM" id="SSF48576">
    <property type="entry name" value="Terpenoid synthases"/>
    <property type="match status" value="1"/>
</dbReference>
<dbReference type="OrthoDB" id="1223397at2"/>
<accession>A0A2P8FI99</accession>
<comment type="similarity">
    <text evidence="1">Belongs to the terpene synthase family.</text>
</comment>
<dbReference type="EC" id="4.2.3.-" evidence="1"/>
<dbReference type="GO" id="GO:0010333">
    <property type="term" value="F:terpene synthase activity"/>
    <property type="evidence" value="ECO:0007669"/>
    <property type="project" value="InterPro"/>
</dbReference>
<organism evidence="2 3">
    <name type="scientific">Dyadobacter jiangsuensis</name>
    <dbReference type="NCBI Taxonomy" id="1591085"/>
    <lineage>
        <taxon>Bacteria</taxon>
        <taxon>Pseudomonadati</taxon>
        <taxon>Bacteroidota</taxon>
        <taxon>Cytophagia</taxon>
        <taxon>Cytophagales</taxon>
        <taxon>Spirosomataceae</taxon>
        <taxon>Dyadobacter</taxon>
    </lineage>
</organism>
<reference evidence="2 3" key="1">
    <citation type="submission" date="2018-03" db="EMBL/GenBank/DDBJ databases">
        <title>Genomic Encyclopedia of Archaeal and Bacterial Type Strains, Phase II (KMG-II): from individual species to whole genera.</title>
        <authorList>
            <person name="Goeker M."/>
        </authorList>
    </citation>
    <scope>NUCLEOTIDE SEQUENCE [LARGE SCALE GENOMIC DNA]</scope>
    <source>
        <strain evidence="2 3">DSM 29057</strain>
    </source>
</reference>
<dbReference type="RefSeq" id="WP_106599291.1">
    <property type="nucleotide sequence ID" value="NZ_PYAS01000022.1"/>
</dbReference>
<keyword evidence="3" id="KW-1185">Reference proteome</keyword>
<dbReference type="Pfam" id="PF19086">
    <property type="entry name" value="Terpene_syn_C_2"/>
    <property type="match status" value="1"/>
</dbReference>
<dbReference type="AlphaFoldDB" id="A0A2P8FI99"/>
<dbReference type="InterPro" id="IPR008949">
    <property type="entry name" value="Isoprenoid_synthase_dom_sf"/>
</dbReference>
<proteinExistence type="inferred from homology"/>
<dbReference type="EMBL" id="PYAS01000022">
    <property type="protein sequence ID" value="PSL21416.1"/>
    <property type="molecule type" value="Genomic_DNA"/>
</dbReference>
<comment type="caution">
    <text evidence="2">The sequence shown here is derived from an EMBL/GenBank/DDBJ whole genome shotgun (WGS) entry which is preliminary data.</text>
</comment>
<evidence type="ECO:0000313" key="2">
    <source>
        <dbReference type="EMBL" id="PSL21416.1"/>
    </source>
</evidence>
<gene>
    <name evidence="2" type="ORF">CLV60_12233</name>
</gene>